<organism evidence="4">
    <name type="scientific">Vitrella brassicaformis</name>
    <dbReference type="NCBI Taxonomy" id="1169539"/>
    <lineage>
        <taxon>Eukaryota</taxon>
        <taxon>Sar</taxon>
        <taxon>Alveolata</taxon>
        <taxon>Colpodellida</taxon>
        <taxon>Vitrellaceae</taxon>
        <taxon>Vitrella</taxon>
    </lineage>
</organism>
<evidence type="ECO:0000313" key="4">
    <source>
        <dbReference type="EMBL" id="CAD9066058.1"/>
    </source>
</evidence>
<dbReference type="InterPro" id="IPR036282">
    <property type="entry name" value="Glutathione-S-Trfase_C_sf"/>
</dbReference>
<dbReference type="Pfam" id="PF13409">
    <property type="entry name" value="GST_N_2"/>
    <property type="match status" value="1"/>
</dbReference>
<evidence type="ECO:0008006" key="5">
    <source>
        <dbReference type="Google" id="ProtNLM"/>
    </source>
</evidence>
<dbReference type="Pfam" id="PF04399">
    <property type="entry name" value="Glutaredoxin2_C"/>
    <property type="match status" value="1"/>
</dbReference>
<feature type="chain" id="PRO_5031220478" description="GST N-terminal domain-containing protein" evidence="1">
    <location>
        <begin position="20"/>
        <end position="272"/>
    </location>
</feature>
<evidence type="ECO:0000259" key="2">
    <source>
        <dbReference type="Pfam" id="PF04399"/>
    </source>
</evidence>
<accession>A0A7S1P791</accession>
<dbReference type="InterPro" id="IPR004045">
    <property type="entry name" value="Glutathione_S-Trfase_N"/>
</dbReference>
<keyword evidence="1" id="KW-0732">Signal</keyword>
<proteinExistence type="predicted"/>
<protein>
    <recommendedName>
        <fullName evidence="5">GST N-terminal domain-containing protein</fullName>
    </recommendedName>
</protein>
<dbReference type="InterPro" id="IPR007494">
    <property type="entry name" value="Glutaredoxin2_C"/>
</dbReference>
<feature type="domain" description="GST N-terminal" evidence="3">
    <location>
        <begin position="39"/>
        <end position="101"/>
    </location>
</feature>
<gene>
    <name evidence="4" type="ORF">VBRA1451_LOCUS21129</name>
</gene>
<dbReference type="Gene3D" id="3.40.30.10">
    <property type="entry name" value="Glutaredoxin"/>
    <property type="match status" value="1"/>
</dbReference>
<dbReference type="InterPro" id="IPR036249">
    <property type="entry name" value="Thioredoxin-like_sf"/>
</dbReference>
<dbReference type="SUPFAM" id="SSF52833">
    <property type="entry name" value="Thioredoxin-like"/>
    <property type="match status" value="1"/>
</dbReference>
<feature type="domain" description="Glutaredoxin 2 C-terminal" evidence="2">
    <location>
        <begin position="188"/>
        <end position="271"/>
    </location>
</feature>
<reference evidence="4" key="1">
    <citation type="submission" date="2021-01" db="EMBL/GenBank/DDBJ databases">
        <authorList>
            <person name="Corre E."/>
            <person name="Pelletier E."/>
            <person name="Niang G."/>
            <person name="Scheremetjew M."/>
            <person name="Finn R."/>
            <person name="Kale V."/>
            <person name="Holt S."/>
            <person name="Cochrane G."/>
            <person name="Meng A."/>
            <person name="Brown T."/>
            <person name="Cohen L."/>
        </authorList>
    </citation>
    <scope>NUCLEOTIDE SEQUENCE</scope>
    <source>
        <strain evidence="4">CCMP3346</strain>
    </source>
</reference>
<sequence>MMDAFVFVMVLPSLALALAFTPGLENMPPGAPRLFGYEHSHYTLRCRMALGLKKVPYRMIWVAEDDAETPMELVGKKITPIVQFPNEPAMAESLDIIARVENDGRYGPPVLKPATDRSDIDSWIKSISSPMRNLGRPRYIRSAVLPEFRSQSARERFVTTHPLPDPESGETLSKADWASLPKEHRDLTYEYYFADSDNQLRKLNEALRGVEGLIASEQHVSGHGLSYDDIFFFSRLRGLTLIRGVQMPSSLGRYLERLSDMTDVPLLTQMAL</sequence>
<dbReference type="EMBL" id="HBGB01035803">
    <property type="protein sequence ID" value="CAD9066058.1"/>
    <property type="molecule type" value="Transcribed_RNA"/>
</dbReference>
<dbReference type="SUPFAM" id="SSF47616">
    <property type="entry name" value="GST C-terminal domain-like"/>
    <property type="match status" value="1"/>
</dbReference>
<evidence type="ECO:0000256" key="1">
    <source>
        <dbReference type="SAM" id="SignalP"/>
    </source>
</evidence>
<feature type="signal peptide" evidence="1">
    <location>
        <begin position="1"/>
        <end position="19"/>
    </location>
</feature>
<dbReference type="Gene3D" id="1.20.1050.10">
    <property type="match status" value="1"/>
</dbReference>
<name>A0A7S1P791_9ALVE</name>
<dbReference type="AlphaFoldDB" id="A0A7S1P791"/>
<evidence type="ECO:0000259" key="3">
    <source>
        <dbReference type="Pfam" id="PF13409"/>
    </source>
</evidence>